<protein>
    <recommendedName>
        <fullName evidence="1">AB hydrolase-1 domain-containing protein</fullName>
    </recommendedName>
</protein>
<evidence type="ECO:0000259" key="1">
    <source>
        <dbReference type="Pfam" id="PF12697"/>
    </source>
</evidence>
<dbReference type="InterPro" id="IPR000073">
    <property type="entry name" value="AB_hydrolase_1"/>
</dbReference>
<organism evidence="2 3">
    <name type="scientific">Jaapia argillacea MUCL 33604</name>
    <dbReference type="NCBI Taxonomy" id="933084"/>
    <lineage>
        <taxon>Eukaryota</taxon>
        <taxon>Fungi</taxon>
        <taxon>Dikarya</taxon>
        <taxon>Basidiomycota</taxon>
        <taxon>Agaricomycotina</taxon>
        <taxon>Agaricomycetes</taxon>
        <taxon>Agaricomycetidae</taxon>
        <taxon>Jaapiales</taxon>
        <taxon>Jaapiaceae</taxon>
        <taxon>Jaapia</taxon>
    </lineage>
</organism>
<dbReference type="SUPFAM" id="SSF53474">
    <property type="entry name" value="alpha/beta-Hydrolases"/>
    <property type="match status" value="1"/>
</dbReference>
<reference evidence="3" key="1">
    <citation type="journal article" date="2014" name="Proc. Natl. Acad. Sci. U.S.A.">
        <title>Extensive sampling of basidiomycete genomes demonstrates inadequacy of the white-rot/brown-rot paradigm for wood decay fungi.</title>
        <authorList>
            <person name="Riley R."/>
            <person name="Salamov A.A."/>
            <person name="Brown D.W."/>
            <person name="Nagy L.G."/>
            <person name="Floudas D."/>
            <person name="Held B.W."/>
            <person name="Levasseur A."/>
            <person name="Lombard V."/>
            <person name="Morin E."/>
            <person name="Otillar R."/>
            <person name="Lindquist E.A."/>
            <person name="Sun H."/>
            <person name="LaButti K.M."/>
            <person name="Schmutz J."/>
            <person name="Jabbour D."/>
            <person name="Luo H."/>
            <person name="Baker S.E."/>
            <person name="Pisabarro A.G."/>
            <person name="Walton J.D."/>
            <person name="Blanchette R.A."/>
            <person name="Henrissat B."/>
            <person name="Martin F."/>
            <person name="Cullen D."/>
            <person name="Hibbett D.S."/>
            <person name="Grigoriev I.V."/>
        </authorList>
    </citation>
    <scope>NUCLEOTIDE SEQUENCE [LARGE SCALE GENOMIC DNA]</scope>
    <source>
        <strain evidence="3">MUCL 33604</strain>
    </source>
</reference>
<sequence>MLEQAVAYKPQDGYPLWITAKRYWLPAFEANTSDDALTLILLHSTSFHKETWEPTVQRLFQLVTNAADTGGGGLPVKIREAWVIDCPNHGVSAKLNEVALREPEFFDNFTCEKYARAVHHFLSAGPERGARVDFRSRNLFGIGHSLGSVAMTILQHLSPPIKFSAIILVEPMLSPAGPEWLYGLRSRLVKYAYERRDVWASREHALESLKKGKRTEIWHPKVLELFVEFALRSHPGSDHEFTPYNGVTLACTREQEAAMYRDVEGPTKPVTDLNEACTRMPVHIVFGDVNDFLPREVHEAVVDPSSGRRFASITRIPKVGHLVPQQAPEQLAEVIFRCLTTSSMRSKL</sequence>
<evidence type="ECO:0000313" key="3">
    <source>
        <dbReference type="Proteomes" id="UP000027265"/>
    </source>
</evidence>
<dbReference type="Pfam" id="PF12697">
    <property type="entry name" value="Abhydrolase_6"/>
    <property type="match status" value="1"/>
</dbReference>
<dbReference type="InParanoid" id="A0A067Q844"/>
<dbReference type="Gene3D" id="3.40.50.1820">
    <property type="entry name" value="alpha/beta hydrolase"/>
    <property type="match status" value="1"/>
</dbReference>
<dbReference type="OrthoDB" id="94039at2759"/>
<feature type="domain" description="AB hydrolase-1" evidence="1">
    <location>
        <begin position="39"/>
        <end position="334"/>
    </location>
</feature>
<accession>A0A067Q844</accession>
<evidence type="ECO:0000313" key="2">
    <source>
        <dbReference type="EMBL" id="KDQ62330.1"/>
    </source>
</evidence>
<name>A0A067Q844_9AGAM</name>
<gene>
    <name evidence="2" type="ORF">JAAARDRAFT_149140</name>
</gene>
<dbReference type="AlphaFoldDB" id="A0A067Q844"/>
<dbReference type="EMBL" id="KL197711">
    <property type="protein sequence ID" value="KDQ62330.1"/>
    <property type="molecule type" value="Genomic_DNA"/>
</dbReference>
<dbReference type="InterPro" id="IPR029058">
    <property type="entry name" value="AB_hydrolase_fold"/>
</dbReference>
<dbReference type="STRING" id="933084.A0A067Q844"/>
<proteinExistence type="predicted"/>
<keyword evidence="3" id="KW-1185">Reference proteome</keyword>
<dbReference type="Proteomes" id="UP000027265">
    <property type="component" value="Unassembled WGS sequence"/>
</dbReference>
<dbReference type="HOGENOM" id="CLU_032490_0_0_1"/>